<dbReference type="PANTHER" id="PTHR34220:SF7">
    <property type="entry name" value="SENSOR HISTIDINE KINASE YPDA"/>
    <property type="match status" value="1"/>
</dbReference>
<protein>
    <submittedName>
        <fullName evidence="4">Histidine kinase</fullName>
    </submittedName>
</protein>
<evidence type="ECO:0000313" key="4">
    <source>
        <dbReference type="EMBL" id="GAA4846722.1"/>
    </source>
</evidence>
<evidence type="ECO:0000256" key="1">
    <source>
        <dbReference type="SAM" id="MobiDB-lite"/>
    </source>
</evidence>
<dbReference type="GO" id="GO:0016301">
    <property type="term" value="F:kinase activity"/>
    <property type="evidence" value="ECO:0007669"/>
    <property type="project" value="UniProtKB-KW"/>
</dbReference>
<keyword evidence="2" id="KW-0472">Membrane</keyword>
<keyword evidence="5" id="KW-1185">Reference proteome</keyword>
<feature type="region of interest" description="Disordered" evidence="1">
    <location>
        <begin position="1"/>
        <end position="20"/>
    </location>
</feature>
<dbReference type="RefSeq" id="WP_345374028.1">
    <property type="nucleotide sequence ID" value="NZ_BAABJX010000055.1"/>
</dbReference>
<evidence type="ECO:0000313" key="5">
    <source>
        <dbReference type="Proteomes" id="UP001500298"/>
    </source>
</evidence>
<gene>
    <name evidence="4" type="ORF">GCM10023331_34300</name>
</gene>
<dbReference type="InterPro" id="IPR050640">
    <property type="entry name" value="Bact_2-comp_sensor_kinase"/>
</dbReference>
<proteinExistence type="predicted"/>
<evidence type="ECO:0000256" key="2">
    <source>
        <dbReference type="SAM" id="Phobius"/>
    </source>
</evidence>
<feature type="domain" description="Signal transduction histidine kinase internal region" evidence="3">
    <location>
        <begin position="190"/>
        <end position="265"/>
    </location>
</feature>
<accession>A0ABP9DNM5</accession>
<dbReference type="Pfam" id="PF06580">
    <property type="entry name" value="His_kinase"/>
    <property type="match status" value="1"/>
</dbReference>
<keyword evidence="2" id="KW-1133">Transmembrane helix</keyword>
<comment type="caution">
    <text evidence="4">The sequence shown here is derived from an EMBL/GenBank/DDBJ whole genome shotgun (WGS) entry which is preliminary data.</text>
</comment>
<keyword evidence="4" id="KW-0808">Transferase</keyword>
<feature type="transmembrane region" description="Helical" evidence="2">
    <location>
        <begin position="70"/>
        <end position="95"/>
    </location>
</feature>
<reference evidence="5" key="1">
    <citation type="journal article" date="2019" name="Int. J. Syst. Evol. Microbiol.">
        <title>The Global Catalogue of Microorganisms (GCM) 10K type strain sequencing project: providing services to taxonomists for standard genome sequencing and annotation.</title>
        <authorList>
            <consortium name="The Broad Institute Genomics Platform"/>
            <consortium name="The Broad Institute Genome Sequencing Center for Infectious Disease"/>
            <person name="Wu L."/>
            <person name="Ma J."/>
        </authorList>
    </citation>
    <scope>NUCLEOTIDE SEQUENCE [LARGE SCALE GENOMIC DNA]</scope>
    <source>
        <strain evidence="5">JCM 18326</strain>
    </source>
</reference>
<feature type="transmembrane region" description="Helical" evidence="2">
    <location>
        <begin position="107"/>
        <end position="128"/>
    </location>
</feature>
<keyword evidence="4" id="KW-0418">Kinase</keyword>
<feature type="transmembrane region" description="Helical" evidence="2">
    <location>
        <begin position="148"/>
        <end position="169"/>
    </location>
</feature>
<organism evidence="4 5">
    <name type="scientific">Algivirga pacifica</name>
    <dbReference type="NCBI Taxonomy" id="1162670"/>
    <lineage>
        <taxon>Bacteria</taxon>
        <taxon>Pseudomonadati</taxon>
        <taxon>Bacteroidota</taxon>
        <taxon>Cytophagia</taxon>
        <taxon>Cytophagales</taxon>
        <taxon>Flammeovirgaceae</taxon>
        <taxon>Algivirga</taxon>
    </lineage>
</organism>
<name>A0ABP9DNM5_9BACT</name>
<evidence type="ECO:0000259" key="3">
    <source>
        <dbReference type="Pfam" id="PF06580"/>
    </source>
</evidence>
<dbReference type="Proteomes" id="UP001500298">
    <property type="component" value="Unassembled WGS sequence"/>
</dbReference>
<feature type="transmembrane region" description="Helical" evidence="2">
    <location>
        <begin position="45"/>
        <end position="64"/>
    </location>
</feature>
<dbReference type="InterPro" id="IPR010559">
    <property type="entry name" value="Sig_transdc_His_kin_internal"/>
</dbReference>
<dbReference type="PANTHER" id="PTHR34220">
    <property type="entry name" value="SENSOR HISTIDINE KINASE YPDA"/>
    <property type="match status" value="1"/>
</dbReference>
<sequence length="373" mass="43743">MTSFTQNPLESPLSDNVPSFAPTSQMKDIDLDALDNKERQYTPHIMGGVVLMFLLSFGYFLSGISIENPYYIALFWIVSVSVALWWGNLIIISVLDKSLPWEKHTKGRFFLQILVSIIYSLLCINFTYYQYKLQFTGYIPDIGQLLTLNVYGLLFLFPVLTIQIGIYLMRKWKQAFVQTEELKNAQLRSQFEVLKTQIDPHFLFNNLNILSSLIDEENKDAQDFLESFSEVYRFVLKSRNTELVPLEEELDFADHYILMLQKRFDWNIHFDIQIDTSVEAYMLPPMALQMLLENVVKHNTINKEKALYIDIFNDSHNFLVVRNNLREKEYKRRSSGMGLNNINKRYQYLSNQAIEVKKTADSFIVRLPLLEKE</sequence>
<keyword evidence="2" id="KW-0812">Transmembrane</keyword>
<dbReference type="EMBL" id="BAABJX010000055">
    <property type="protein sequence ID" value="GAA4846722.1"/>
    <property type="molecule type" value="Genomic_DNA"/>
</dbReference>